<reference evidence="2 3" key="1">
    <citation type="submission" date="2019-01" db="EMBL/GenBank/DDBJ databases">
        <title>A chromosome-scale genome assembly of the yellow perch, Perca flavescens.</title>
        <authorList>
            <person name="Feron R."/>
            <person name="Morvezen R."/>
            <person name="Bestin A."/>
            <person name="Haffray P."/>
            <person name="Klopp C."/>
            <person name="Zahm M."/>
            <person name="Cabau C."/>
            <person name="Roques C."/>
            <person name="Donnadieu C."/>
            <person name="Bouchez O."/>
            <person name="Christie M."/>
            <person name="Larson W."/>
            <person name="Guiguen Y."/>
        </authorList>
    </citation>
    <scope>NUCLEOTIDE SEQUENCE [LARGE SCALE GENOMIC DNA]</scope>
    <source>
        <strain evidence="2">YP-PL-M2</strain>
        <tissue evidence="2">Blood</tissue>
    </source>
</reference>
<protein>
    <submittedName>
        <fullName evidence="2">Uncharacterized protein</fullName>
    </submittedName>
</protein>
<accession>A0A484C2M6</accession>
<dbReference type="AlphaFoldDB" id="A0A484C2M6"/>
<dbReference type="Proteomes" id="UP000295070">
    <property type="component" value="Unassembled WGS sequence"/>
</dbReference>
<sequence length="90" mass="10179">LCLRFFFSSQVETWPVGVSCRSVCPTSERAQESPAAPPRAAPPAGRSWKDWRVRPRQRWPASKRSNRAVSCVSRAASMPRATLAAWRPRR</sequence>
<proteinExistence type="predicted"/>
<gene>
    <name evidence="2" type="ORF">EPR50_G00244910</name>
</gene>
<evidence type="ECO:0000256" key="1">
    <source>
        <dbReference type="SAM" id="MobiDB-lite"/>
    </source>
</evidence>
<comment type="caution">
    <text evidence="2">The sequence shown here is derived from an EMBL/GenBank/DDBJ whole genome shotgun (WGS) entry which is preliminary data.</text>
</comment>
<evidence type="ECO:0000313" key="3">
    <source>
        <dbReference type="Proteomes" id="UP000295070"/>
    </source>
</evidence>
<feature type="region of interest" description="Disordered" evidence="1">
    <location>
        <begin position="27"/>
        <end position="50"/>
    </location>
</feature>
<feature type="non-terminal residue" evidence="2">
    <location>
        <position position="1"/>
    </location>
</feature>
<organism evidence="2 3">
    <name type="scientific">Perca flavescens</name>
    <name type="common">American yellow perch</name>
    <name type="synonym">Morone flavescens</name>
    <dbReference type="NCBI Taxonomy" id="8167"/>
    <lineage>
        <taxon>Eukaryota</taxon>
        <taxon>Metazoa</taxon>
        <taxon>Chordata</taxon>
        <taxon>Craniata</taxon>
        <taxon>Vertebrata</taxon>
        <taxon>Euteleostomi</taxon>
        <taxon>Actinopterygii</taxon>
        <taxon>Neopterygii</taxon>
        <taxon>Teleostei</taxon>
        <taxon>Neoteleostei</taxon>
        <taxon>Acanthomorphata</taxon>
        <taxon>Eupercaria</taxon>
        <taxon>Perciformes</taxon>
        <taxon>Percoidei</taxon>
        <taxon>Percidae</taxon>
        <taxon>Percinae</taxon>
        <taxon>Perca</taxon>
    </lineage>
</organism>
<dbReference type="EMBL" id="SCKG01000117">
    <property type="protein sequence ID" value="TDG95824.1"/>
    <property type="molecule type" value="Genomic_DNA"/>
</dbReference>
<name>A0A484C2M6_PERFV</name>
<keyword evidence="3" id="KW-1185">Reference proteome</keyword>
<evidence type="ECO:0000313" key="2">
    <source>
        <dbReference type="EMBL" id="TDG95824.1"/>
    </source>
</evidence>